<evidence type="ECO:0000313" key="2">
    <source>
        <dbReference type="Proteomes" id="UP000187261"/>
    </source>
</evidence>
<proteinExistence type="predicted"/>
<dbReference type="Proteomes" id="UP000187261">
    <property type="component" value="Unassembled WGS sequence"/>
</dbReference>
<reference evidence="2" key="1">
    <citation type="submission" date="2016-10" db="EMBL/GenBank/DDBJ databases">
        <authorList>
            <person name="Varghese N."/>
            <person name="Submissions S."/>
        </authorList>
    </citation>
    <scope>NUCLEOTIDE SEQUENCE [LARGE SCALE GENOMIC DNA]</scope>
    <source>
        <strain evidence="2">DSM 19482</strain>
    </source>
</reference>
<evidence type="ECO:0000313" key="1">
    <source>
        <dbReference type="EMBL" id="SIT97188.1"/>
    </source>
</evidence>
<organism evidence="1 2">
    <name type="scientific">Epilithonimonas bovis DSM 19482</name>
    <dbReference type="NCBI Taxonomy" id="1121284"/>
    <lineage>
        <taxon>Bacteria</taxon>
        <taxon>Pseudomonadati</taxon>
        <taxon>Bacteroidota</taxon>
        <taxon>Flavobacteriia</taxon>
        <taxon>Flavobacteriales</taxon>
        <taxon>Weeksellaceae</taxon>
        <taxon>Chryseobacterium group</taxon>
        <taxon>Epilithonimonas</taxon>
    </lineage>
</organism>
<dbReference type="STRING" id="1121284.SAMN05660493_01900"/>
<gene>
    <name evidence="1" type="ORF">SAMN05660493_01900</name>
</gene>
<name>A0A1U7PZB6_9FLAO</name>
<dbReference type="AlphaFoldDB" id="A0A1U7PZB6"/>
<accession>A0A1U7PZB6</accession>
<dbReference type="EMBL" id="FTPU01000018">
    <property type="protein sequence ID" value="SIT97188.1"/>
    <property type="molecule type" value="Genomic_DNA"/>
</dbReference>
<sequence>MWILILLIHDFVKFNINFRSSVNAVFIDKFSNYYLINVNLQLC</sequence>
<keyword evidence="2" id="KW-1185">Reference proteome</keyword>
<protein>
    <submittedName>
        <fullName evidence="1">Uncharacterized protein</fullName>
    </submittedName>
</protein>